<organism evidence="1 2">
    <name type="scientific">Duganella vulcania</name>
    <dbReference type="NCBI Taxonomy" id="2692166"/>
    <lineage>
        <taxon>Bacteria</taxon>
        <taxon>Pseudomonadati</taxon>
        <taxon>Pseudomonadota</taxon>
        <taxon>Betaproteobacteria</taxon>
        <taxon>Burkholderiales</taxon>
        <taxon>Oxalobacteraceae</taxon>
        <taxon>Telluria group</taxon>
        <taxon>Duganella</taxon>
    </lineage>
</organism>
<gene>
    <name evidence="1" type="ORF">GTP91_33210</name>
</gene>
<name>A0A845GDN9_9BURK</name>
<dbReference type="EMBL" id="WWCW01000361">
    <property type="protein sequence ID" value="MYM92021.1"/>
    <property type="molecule type" value="Genomic_DNA"/>
</dbReference>
<evidence type="ECO:0000313" key="1">
    <source>
        <dbReference type="EMBL" id="MYM92021.1"/>
    </source>
</evidence>
<sequence>LATLRERLLLVFGAGASLRLSALQPHGVCAELDLPAPEAKP</sequence>
<dbReference type="AlphaFoldDB" id="A0A845GDN9"/>
<keyword evidence="1" id="KW-0418">Kinase</keyword>
<reference evidence="1 2" key="1">
    <citation type="submission" date="2020-01" db="EMBL/GenBank/DDBJ databases">
        <title>Novel species isolated from a subtropical stream in China.</title>
        <authorList>
            <person name="Lu H."/>
        </authorList>
    </citation>
    <scope>NUCLEOTIDE SEQUENCE [LARGE SCALE GENOMIC DNA]</scope>
    <source>
        <strain evidence="1 2">FT82W</strain>
    </source>
</reference>
<dbReference type="Proteomes" id="UP000470302">
    <property type="component" value="Unassembled WGS sequence"/>
</dbReference>
<proteinExistence type="predicted"/>
<comment type="caution">
    <text evidence="1">The sequence shown here is derived from an EMBL/GenBank/DDBJ whole genome shotgun (WGS) entry which is preliminary data.</text>
</comment>
<protein>
    <submittedName>
        <fullName evidence="1">Sensor histidine kinase</fullName>
    </submittedName>
</protein>
<dbReference type="GO" id="GO:0016301">
    <property type="term" value="F:kinase activity"/>
    <property type="evidence" value="ECO:0007669"/>
    <property type="project" value="UniProtKB-KW"/>
</dbReference>
<accession>A0A845GDN9</accession>
<feature type="non-terminal residue" evidence="1">
    <location>
        <position position="1"/>
    </location>
</feature>
<evidence type="ECO:0000313" key="2">
    <source>
        <dbReference type="Proteomes" id="UP000470302"/>
    </source>
</evidence>
<keyword evidence="1" id="KW-0808">Transferase</keyword>